<feature type="signal peptide" evidence="1">
    <location>
        <begin position="1"/>
        <end position="25"/>
    </location>
</feature>
<accession>A0A8J5N692</accession>
<gene>
    <name evidence="2" type="ORF">Hamer_G003241</name>
</gene>
<evidence type="ECO:0008006" key="4">
    <source>
        <dbReference type="Google" id="ProtNLM"/>
    </source>
</evidence>
<dbReference type="AlphaFoldDB" id="A0A8J5N692"/>
<keyword evidence="3" id="KW-1185">Reference proteome</keyword>
<evidence type="ECO:0000313" key="2">
    <source>
        <dbReference type="EMBL" id="KAG7174305.1"/>
    </source>
</evidence>
<proteinExistence type="predicted"/>
<reference evidence="2" key="1">
    <citation type="journal article" date="2021" name="Sci. Adv.">
        <title>The American lobster genome reveals insights on longevity, neural, and immune adaptations.</title>
        <authorList>
            <person name="Polinski J.M."/>
            <person name="Zimin A.V."/>
            <person name="Clark K.F."/>
            <person name="Kohn A.B."/>
            <person name="Sadowski N."/>
            <person name="Timp W."/>
            <person name="Ptitsyn A."/>
            <person name="Khanna P."/>
            <person name="Romanova D.Y."/>
            <person name="Williams P."/>
            <person name="Greenwood S.J."/>
            <person name="Moroz L.L."/>
            <person name="Walt D.R."/>
            <person name="Bodnar A.G."/>
        </authorList>
    </citation>
    <scope>NUCLEOTIDE SEQUENCE</scope>
    <source>
        <strain evidence="2">GMGI-L3</strain>
    </source>
</reference>
<dbReference type="EMBL" id="JAHLQT010007678">
    <property type="protein sequence ID" value="KAG7174305.1"/>
    <property type="molecule type" value="Genomic_DNA"/>
</dbReference>
<organism evidence="2 3">
    <name type="scientific">Homarus americanus</name>
    <name type="common">American lobster</name>
    <dbReference type="NCBI Taxonomy" id="6706"/>
    <lineage>
        <taxon>Eukaryota</taxon>
        <taxon>Metazoa</taxon>
        <taxon>Ecdysozoa</taxon>
        <taxon>Arthropoda</taxon>
        <taxon>Crustacea</taxon>
        <taxon>Multicrustacea</taxon>
        <taxon>Malacostraca</taxon>
        <taxon>Eumalacostraca</taxon>
        <taxon>Eucarida</taxon>
        <taxon>Decapoda</taxon>
        <taxon>Pleocyemata</taxon>
        <taxon>Astacidea</taxon>
        <taxon>Nephropoidea</taxon>
        <taxon>Nephropidae</taxon>
        <taxon>Homarus</taxon>
    </lineage>
</organism>
<comment type="caution">
    <text evidence="2">The sequence shown here is derived from an EMBL/GenBank/DDBJ whole genome shotgun (WGS) entry which is preliminary data.</text>
</comment>
<sequence>MFLRLFQHYFQPLLLLLYLQPSAQSGEVYTESQKSTTTGPSVNYVISSIFGNFFVKNNLSLKDEDVFTKVLAKSLCECRTACWATNVCQAAALVPVEDHKECHLAKEGPHKTTTQYLQGAIYLFKEDSLPGHYHGLMKDNLTYYEPPEMMELEEGKKWCNRIPGHRLVIIKTNDQLKTLQEISLKTLGDTPTPKLIWMNLKKPLQSNEKIWGDGTLVKITEVWPSLVFGDALQTNVDDVEEFFKFDENTFKSSSPSTQMRILCQANPVGVYW</sequence>
<keyword evidence="1" id="KW-0732">Signal</keyword>
<protein>
    <recommendedName>
        <fullName evidence="4">Apple domain-containing protein</fullName>
    </recommendedName>
</protein>
<name>A0A8J5N692_HOMAM</name>
<evidence type="ECO:0000256" key="1">
    <source>
        <dbReference type="SAM" id="SignalP"/>
    </source>
</evidence>
<dbReference type="OrthoDB" id="6376245at2759"/>
<dbReference type="Proteomes" id="UP000747542">
    <property type="component" value="Unassembled WGS sequence"/>
</dbReference>
<evidence type="ECO:0000313" key="3">
    <source>
        <dbReference type="Proteomes" id="UP000747542"/>
    </source>
</evidence>
<feature type="chain" id="PRO_5035232417" description="Apple domain-containing protein" evidence="1">
    <location>
        <begin position="26"/>
        <end position="272"/>
    </location>
</feature>